<dbReference type="PROSITE" id="PS50835">
    <property type="entry name" value="IG_LIKE"/>
    <property type="match status" value="5"/>
</dbReference>
<dbReference type="KEGG" id="gacu:117549594"/>
<dbReference type="OrthoDB" id="10012075at2759"/>
<dbReference type="CDD" id="cd00096">
    <property type="entry name" value="Ig"/>
    <property type="match status" value="1"/>
</dbReference>
<keyword evidence="4" id="KW-0393">Immunoglobulin domain</keyword>
<dbReference type="InterPro" id="IPR036179">
    <property type="entry name" value="Ig-like_dom_sf"/>
</dbReference>
<proteinExistence type="predicted"/>
<dbReference type="InterPro" id="IPR003598">
    <property type="entry name" value="Ig_sub2"/>
</dbReference>
<keyword evidence="6" id="KW-1185">Reference proteome</keyword>
<protein>
    <submittedName>
        <fullName evidence="7">Carcinoembryonic antigen-related cell adhesion molecule 5-like</fullName>
    </submittedName>
</protein>
<evidence type="ECO:0000313" key="7">
    <source>
        <dbReference type="RefSeq" id="XP_034077513.1"/>
    </source>
</evidence>
<dbReference type="SMART" id="SM00408">
    <property type="entry name" value="IGc2"/>
    <property type="match status" value="4"/>
</dbReference>
<keyword evidence="3" id="KW-0325">Glycoprotein</keyword>
<accession>A0A6P8UKC0</accession>
<feature type="domain" description="Ig-like" evidence="5">
    <location>
        <begin position="142"/>
        <end position="224"/>
    </location>
</feature>
<name>A0A6P8UKC0_GYMAC</name>
<evidence type="ECO:0000313" key="6">
    <source>
        <dbReference type="Proteomes" id="UP000515161"/>
    </source>
</evidence>
<dbReference type="InParanoid" id="A0A6P8UKC0"/>
<dbReference type="AlphaFoldDB" id="A0A6P8UKC0"/>
<dbReference type="Pfam" id="PF00047">
    <property type="entry name" value="ig"/>
    <property type="match status" value="2"/>
</dbReference>
<dbReference type="InterPro" id="IPR013151">
    <property type="entry name" value="Immunoglobulin_dom"/>
</dbReference>
<feature type="domain" description="Ig-like" evidence="5">
    <location>
        <begin position="325"/>
        <end position="407"/>
    </location>
</feature>
<feature type="domain" description="Ig-like" evidence="5">
    <location>
        <begin position="233"/>
        <end position="317"/>
    </location>
</feature>
<dbReference type="InterPro" id="IPR007110">
    <property type="entry name" value="Ig-like_dom"/>
</dbReference>
<evidence type="ECO:0000259" key="5">
    <source>
        <dbReference type="PROSITE" id="PS50835"/>
    </source>
</evidence>
<feature type="domain" description="Ig-like" evidence="5">
    <location>
        <begin position="450"/>
        <end position="522"/>
    </location>
</feature>
<dbReference type="RefSeq" id="XP_034077513.1">
    <property type="nucleotide sequence ID" value="XM_034221622.1"/>
</dbReference>
<keyword evidence="1" id="KW-0732">Signal</keyword>
<dbReference type="Proteomes" id="UP000515161">
    <property type="component" value="Unplaced"/>
</dbReference>
<dbReference type="SMART" id="SM00409">
    <property type="entry name" value="IG"/>
    <property type="match status" value="4"/>
</dbReference>
<evidence type="ECO:0000256" key="1">
    <source>
        <dbReference type="ARBA" id="ARBA00022729"/>
    </source>
</evidence>
<evidence type="ECO:0000256" key="4">
    <source>
        <dbReference type="ARBA" id="ARBA00023319"/>
    </source>
</evidence>
<dbReference type="PIRSF" id="PIRSF000615">
    <property type="entry name" value="TyrPK_CSF1-R"/>
    <property type="match status" value="1"/>
</dbReference>
<evidence type="ECO:0000256" key="3">
    <source>
        <dbReference type="ARBA" id="ARBA00023180"/>
    </source>
</evidence>
<dbReference type="InterPro" id="IPR003599">
    <property type="entry name" value="Ig_sub"/>
</dbReference>
<evidence type="ECO:0000256" key="2">
    <source>
        <dbReference type="ARBA" id="ARBA00023157"/>
    </source>
</evidence>
<keyword evidence="2" id="KW-1015">Disulfide bond</keyword>
<dbReference type="PANTHER" id="PTHR44337:SF20">
    <property type="entry name" value="CARCINOEMBRYONIC ANTIGEN-RELATED CELL ADHESION MOLECULE 5-RELATED"/>
    <property type="match status" value="1"/>
</dbReference>
<sequence>MAGRPRQGSVFEYKKLTNARYKYAIRFICKNEQAMRADSMAKKLLTPVSSVKVNASSTDILESSSSSVSLSCSSSGSPLSFLLLNSSSEVTGSDRVQITDGNSTVTIVNVTRYDQEPFSCHASNPVSEVTSDPVTLLIVFGPENINLIISPSQEYYDEGSDIILTCSADSGPPAFVQWFLNGDLMSDTGSDLSLMNVHMSQSGNYSCQAFNNKTLMNQTSQTVAVSVRKSHISDVVITPSSTDLSEFSSSVSLSCSSSGSFLSFLWLNSSSEVTLSDRVQITDEGSTLNIINVTRYDQGPFICHVFNNFSNYTNTILCLFLAVGPEKTLLKLSPSQEYFEKVSNISLSCSADSKPSAVFKWFLNRDLLSDTGPDLSLMNVQINQSGSYSCQAFNEKTLRYETSQAVAISLAGFAPFNVTRYDQGPFRCNASNGATSEISRSMDLFIQYGPDNMAIKGPESVRVGDFTMLYCSTMSVPSPTFTWFLDGKPTCVHEAAYVIMSISSSDSGTYSTAAPLRALQQA</sequence>
<dbReference type="InterPro" id="IPR052598">
    <property type="entry name" value="IgSF_CEA-related"/>
</dbReference>
<dbReference type="Pfam" id="PF13895">
    <property type="entry name" value="Ig_2"/>
    <property type="match status" value="2"/>
</dbReference>
<gene>
    <name evidence="7" type="primary">LOC117549594</name>
</gene>
<dbReference type="GeneID" id="117549594"/>
<dbReference type="Gene3D" id="2.60.40.10">
    <property type="entry name" value="Immunoglobulins"/>
    <property type="match status" value="5"/>
</dbReference>
<dbReference type="PANTHER" id="PTHR44337">
    <property type="entry name" value="CARCINOEMBRYONIC ANTIGEN-RELATED CELL ADHESION MOLECULE 8"/>
    <property type="match status" value="1"/>
</dbReference>
<reference evidence="7" key="1">
    <citation type="submission" date="2025-08" db="UniProtKB">
        <authorList>
            <consortium name="RefSeq"/>
        </authorList>
    </citation>
    <scope>IDENTIFICATION</scope>
</reference>
<dbReference type="InterPro" id="IPR013783">
    <property type="entry name" value="Ig-like_fold"/>
</dbReference>
<organism evidence="6 7">
    <name type="scientific">Gymnodraco acuticeps</name>
    <name type="common">Antarctic dragonfish</name>
    <dbReference type="NCBI Taxonomy" id="8218"/>
    <lineage>
        <taxon>Eukaryota</taxon>
        <taxon>Metazoa</taxon>
        <taxon>Chordata</taxon>
        <taxon>Craniata</taxon>
        <taxon>Vertebrata</taxon>
        <taxon>Euteleostomi</taxon>
        <taxon>Actinopterygii</taxon>
        <taxon>Neopterygii</taxon>
        <taxon>Teleostei</taxon>
        <taxon>Neoteleostei</taxon>
        <taxon>Acanthomorphata</taxon>
        <taxon>Eupercaria</taxon>
        <taxon>Perciformes</taxon>
        <taxon>Notothenioidei</taxon>
        <taxon>Bathydraconidae</taxon>
        <taxon>Gymnodraco</taxon>
    </lineage>
</organism>
<dbReference type="SUPFAM" id="SSF48726">
    <property type="entry name" value="Immunoglobulin"/>
    <property type="match status" value="5"/>
</dbReference>
<feature type="domain" description="Ig-like" evidence="5">
    <location>
        <begin position="47"/>
        <end position="137"/>
    </location>
</feature>